<dbReference type="PANTHER" id="PTHR33734:SF22">
    <property type="entry name" value="MEMBRANE-BOUND LYTIC MUREIN TRANSGLYCOSYLASE D"/>
    <property type="match status" value="1"/>
</dbReference>
<keyword evidence="4" id="KW-1185">Reference proteome</keyword>
<dbReference type="CDD" id="cd00118">
    <property type="entry name" value="LysM"/>
    <property type="match status" value="1"/>
</dbReference>
<evidence type="ECO:0000313" key="3">
    <source>
        <dbReference type="EMBL" id="MFC7666851.1"/>
    </source>
</evidence>
<evidence type="ECO:0000313" key="4">
    <source>
        <dbReference type="Proteomes" id="UP001596513"/>
    </source>
</evidence>
<organism evidence="3 4">
    <name type="scientific">Hymenobacter humi</name>
    <dbReference type="NCBI Taxonomy" id="1411620"/>
    <lineage>
        <taxon>Bacteria</taxon>
        <taxon>Pseudomonadati</taxon>
        <taxon>Bacteroidota</taxon>
        <taxon>Cytophagia</taxon>
        <taxon>Cytophagales</taxon>
        <taxon>Hymenobacteraceae</taxon>
        <taxon>Hymenobacter</taxon>
    </lineage>
</organism>
<dbReference type="SMART" id="SM00257">
    <property type="entry name" value="LysM"/>
    <property type="match status" value="2"/>
</dbReference>
<feature type="domain" description="LysM" evidence="2">
    <location>
        <begin position="1"/>
        <end position="40"/>
    </location>
</feature>
<protein>
    <submittedName>
        <fullName evidence="3">LysM peptidoglycan-binding domain-containing protein</fullName>
    </submittedName>
</protein>
<evidence type="ECO:0000256" key="1">
    <source>
        <dbReference type="SAM" id="MobiDB-lite"/>
    </source>
</evidence>
<dbReference type="RefSeq" id="WP_380200900.1">
    <property type="nucleotide sequence ID" value="NZ_JBHTEK010000001.1"/>
</dbReference>
<feature type="domain" description="LysM" evidence="2">
    <location>
        <begin position="81"/>
        <end position="124"/>
    </location>
</feature>
<accession>A0ABW2U499</accession>
<dbReference type="EMBL" id="JBHTEK010000001">
    <property type="protein sequence ID" value="MFC7666851.1"/>
    <property type="molecule type" value="Genomic_DNA"/>
</dbReference>
<proteinExistence type="predicted"/>
<name>A0ABW2U499_9BACT</name>
<dbReference type="PANTHER" id="PTHR33734">
    <property type="entry name" value="LYSM DOMAIN-CONTAINING GPI-ANCHORED PROTEIN 2"/>
    <property type="match status" value="1"/>
</dbReference>
<dbReference type="Proteomes" id="UP001596513">
    <property type="component" value="Unassembled WGS sequence"/>
</dbReference>
<dbReference type="InterPro" id="IPR036779">
    <property type="entry name" value="LysM_dom_sf"/>
</dbReference>
<dbReference type="InterPro" id="IPR018392">
    <property type="entry name" value="LysM"/>
</dbReference>
<gene>
    <name evidence="3" type="ORF">ACFQT0_05030</name>
</gene>
<evidence type="ECO:0000259" key="2">
    <source>
        <dbReference type="PROSITE" id="PS51782"/>
    </source>
</evidence>
<dbReference type="Gene3D" id="3.10.350.10">
    <property type="entry name" value="LysM domain"/>
    <property type="match status" value="2"/>
</dbReference>
<sequence length="127" mass="13872">MRRGENLTKLARAHNVSVAQLVAWNNLDSETVVAGQRLVFTEPAATEAAPEVPRKSTKAISNTMTSSASRSTLDKRIGPAKVHLVQPGDTLFNISRRFGVSVKELREVNHLTSDEVKLGQKLLVPQS</sequence>
<dbReference type="PROSITE" id="PS51782">
    <property type="entry name" value="LYSM"/>
    <property type="match status" value="2"/>
</dbReference>
<dbReference type="SUPFAM" id="SSF54106">
    <property type="entry name" value="LysM domain"/>
    <property type="match status" value="2"/>
</dbReference>
<reference evidence="4" key="1">
    <citation type="journal article" date="2019" name="Int. J. Syst. Evol. Microbiol.">
        <title>The Global Catalogue of Microorganisms (GCM) 10K type strain sequencing project: providing services to taxonomists for standard genome sequencing and annotation.</title>
        <authorList>
            <consortium name="The Broad Institute Genomics Platform"/>
            <consortium name="The Broad Institute Genome Sequencing Center for Infectious Disease"/>
            <person name="Wu L."/>
            <person name="Ma J."/>
        </authorList>
    </citation>
    <scope>NUCLEOTIDE SEQUENCE [LARGE SCALE GENOMIC DNA]</scope>
    <source>
        <strain evidence="4">JCM 19635</strain>
    </source>
</reference>
<dbReference type="Pfam" id="PF01476">
    <property type="entry name" value="LysM"/>
    <property type="match status" value="2"/>
</dbReference>
<feature type="region of interest" description="Disordered" evidence="1">
    <location>
        <begin position="45"/>
        <end position="73"/>
    </location>
</feature>
<comment type="caution">
    <text evidence="3">The sequence shown here is derived from an EMBL/GenBank/DDBJ whole genome shotgun (WGS) entry which is preliminary data.</text>
</comment>
<feature type="compositionally biased region" description="Polar residues" evidence="1">
    <location>
        <begin position="58"/>
        <end position="71"/>
    </location>
</feature>